<dbReference type="PROSITE" id="PS51257">
    <property type="entry name" value="PROKAR_LIPOPROTEIN"/>
    <property type="match status" value="1"/>
</dbReference>
<organism evidence="1 2">
    <name type="scientific">Laedolimicola ammoniilytica</name>
    <dbReference type="NCBI Taxonomy" id="2981771"/>
    <lineage>
        <taxon>Bacteria</taxon>
        <taxon>Bacillati</taxon>
        <taxon>Bacillota</taxon>
        <taxon>Clostridia</taxon>
        <taxon>Lachnospirales</taxon>
        <taxon>Lachnospiraceae</taxon>
        <taxon>Laedolimicola</taxon>
    </lineage>
</organism>
<evidence type="ECO:0000313" key="1">
    <source>
        <dbReference type="EMBL" id="MCU6698219.1"/>
    </source>
</evidence>
<comment type="caution">
    <text evidence="1">The sequence shown here is derived from an EMBL/GenBank/DDBJ whole genome shotgun (WGS) entry which is preliminary data.</text>
</comment>
<name>A0ABT2S0U9_9FIRM</name>
<keyword evidence="2" id="KW-1185">Reference proteome</keyword>
<gene>
    <name evidence="1" type="ORF">OCV63_15165</name>
</gene>
<protein>
    <submittedName>
        <fullName evidence="1">BtrH N-terminal domain-containing protein</fullName>
    </submittedName>
</protein>
<dbReference type="Gene3D" id="3.90.70.10">
    <property type="entry name" value="Cysteine proteinases"/>
    <property type="match status" value="1"/>
</dbReference>
<evidence type="ECO:0000313" key="2">
    <source>
        <dbReference type="Proteomes" id="UP001652461"/>
    </source>
</evidence>
<reference evidence="1 2" key="1">
    <citation type="journal article" date="2021" name="ISME Commun">
        <title>Automated analysis of genomic sequences facilitates high-throughput and comprehensive description of bacteria.</title>
        <authorList>
            <person name="Hitch T.C.A."/>
        </authorList>
    </citation>
    <scope>NUCLEOTIDE SEQUENCE [LARGE SCALE GENOMIC DNA]</scope>
    <source>
        <strain evidence="1 2">Sanger_04</strain>
    </source>
</reference>
<accession>A0ABT2S0U9</accession>
<sequence length="234" mass="27583">MENRRCCLRHTYLAVKTQDGKSFGGNQNWAAGCMMRRYGCGVVALGDVLAYLGIHQLSCNTDLLYGILREDGCLSYPRYERYLRKINKRYLGVIPGFGVPNFQIPRAMNRYFRHYRIDLRARWCLSSGKMLERIQDSLSRDYPVILAVGQNIPFWKKKKLTFYRQENGVYLPNTETKAHYVVVTGMENGYLQISSWGKEYFISWQEYLDYAKRYSSFWVSNICLIQEKKRKNHE</sequence>
<dbReference type="Proteomes" id="UP001652461">
    <property type="component" value="Unassembled WGS sequence"/>
</dbReference>
<proteinExistence type="predicted"/>
<dbReference type="EMBL" id="JAOQKC010000027">
    <property type="protein sequence ID" value="MCU6698219.1"/>
    <property type="molecule type" value="Genomic_DNA"/>
</dbReference>
<dbReference type="RefSeq" id="WP_158365145.1">
    <property type="nucleotide sequence ID" value="NZ_JAOQKC010000027.1"/>
</dbReference>